<evidence type="ECO:0000313" key="2">
    <source>
        <dbReference type="Proteomes" id="UP000194236"/>
    </source>
</evidence>
<accession>A0A1Y3AZC9</accession>
<dbReference type="AlphaFoldDB" id="A0A1Y3AZC9"/>
<keyword evidence="2" id="KW-1185">Reference proteome</keyword>
<proteinExistence type="predicted"/>
<comment type="caution">
    <text evidence="1">The sequence shown here is derived from an EMBL/GenBank/DDBJ whole genome shotgun (WGS) entry which is preliminary data.</text>
</comment>
<dbReference type="EMBL" id="MUJZ01049563">
    <property type="protein sequence ID" value="OTF73899.1"/>
    <property type="molecule type" value="Genomic_DNA"/>
</dbReference>
<sequence length="86" mass="9286">YFHSTILIQRRRIGFLIRRQYNTRSAFSGTFGTLRTILFGCCCFDDADATAMAAGAVAGVVPVAFVAVDCATFNGIVTVNDGRTLD</sequence>
<feature type="non-terminal residue" evidence="1">
    <location>
        <position position="1"/>
    </location>
</feature>
<protein>
    <submittedName>
        <fullName evidence="1">Uncharacterized protein</fullName>
    </submittedName>
</protein>
<name>A0A1Y3AZC9_EURMA</name>
<dbReference type="Proteomes" id="UP000194236">
    <property type="component" value="Unassembled WGS sequence"/>
</dbReference>
<evidence type="ECO:0000313" key="1">
    <source>
        <dbReference type="EMBL" id="OTF73899.1"/>
    </source>
</evidence>
<organism evidence="1 2">
    <name type="scientific">Euroglyphus maynei</name>
    <name type="common">Mayne's house dust mite</name>
    <dbReference type="NCBI Taxonomy" id="6958"/>
    <lineage>
        <taxon>Eukaryota</taxon>
        <taxon>Metazoa</taxon>
        <taxon>Ecdysozoa</taxon>
        <taxon>Arthropoda</taxon>
        <taxon>Chelicerata</taxon>
        <taxon>Arachnida</taxon>
        <taxon>Acari</taxon>
        <taxon>Acariformes</taxon>
        <taxon>Sarcoptiformes</taxon>
        <taxon>Astigmata</taxon>
        <taxon>Psoroptidia</taxon>
        <taxon>Analgoidea</taxon>
        <taxon>Pyroglyphidae</taxon>
        <taxon>Pyroglyphinae</taxon>
        <taxon>Euroglyphus</taxon>
    </lineage>
</organism>
<gene>
    <name evidence="1" type="ORF">BLA29_012959</name>
</gene>
<reference evidence="1 2" key="1">
    <citation type="submission" date="2017-03" db="EMBL/GenBank/DDBJ databases">
        <title>Genome Survey of Euroglyphus maynei.</title>
        <authorList>
            <person name="Arlian L.G."/>
            <person name="Morgan M.S."/>
            <person name="Rider S.D."/>
        </authorList>
    </citation>
    <scope>NUCLEOTIDE SEQUENCE [LARGE SCALE GENOMIC DNA]</scope>
    <source>
        <strain evidence="1">Arlian Lab</strain>
        <tissue evidence="1">Whole body</tissue>
    </source>
</reference>